<dbReference type="InterPro" id="IPR040676">
    <property type="entry name" value="DUF5641"/>
</dbReference>
<gene>
    <name evidence="4" type="ORF">AVEN_14542_1</name>
</gene>
<dbReference type="SUPFAM" id="SSF53098">
    <property type="entry name" value="Ribonuclease H-like"/>
    <property type="match status" value="1"/>
</dbReference>
<dbReference type="InterPro" id="IPR043502">
    <property type="entry name" value="DNA/RNA_pol_sf"/>
</dbReference>
<dbReference type="GO" id="GO:0015074">
    <property type="term" value="P:DNA integration"/>
    <property type="evidence" value="ECO:0007669"/>
    <property type="project" value="InterPro"/>
</dbReference>
<organism evidence="4 5">
    <name type="scientific">Araneus ventricosus</name>
    <name type="common">Orbweaver spider</name>
    <name type="synonym">Epeira ventricosa</name>
    <dbReference type="NCBI Taxonomy" id="182803"/>
    <lineage>
        <taxon>Eukaryota</taxon>
        <taxon>Metazoa</taxon>
        <taxon>Ecdysozoa</taxon>
        <taxon>Arthropoda</taxon>
        <taxon>Chelicerata</taxon>
        <taxon>Arachnida</taxon>
        <taxon>Araneae</taxon>
        <taxon>Araneomorphae</taxon>
        <taxon>Entelegynae</taxon>
        <taxon>Araneoidea</taxon>
        <taxon>Araneidae</taxon>
        <taxon>Araneus</taxon>
    </lineage>
</organism>
<evidence type="ECO:0000256" key="1">
    <source>
        <dbReference type="SAM" id="Coils"/>
    </source>
</evidence>
<feature type="region of interest" description="Disordered" evidence="2">
    <location>
        <begin position="371"/>
        <end position="395"/>
    </location>
</feature>
<accession>A0A4Y2CFN3</accession>
<dbReference type="GO" id="GO:0003676">
    <property type="term" value="F:nucleic acid binding"/>
    <property type="evidence" value="ECO:0007669"/>
    <property type="project" value="InterPro"/>
</dbReference>
<evidence type="ECO:0000259" key="3">
    <source>
        <dbReference type="PROSITE" id="PS50994"/>
    </source>
</evidence>
<dbReference type="PANTHER" id="PTHR47331:SF1">
    <property type="entry name" value="GAG-LIKE PROTEIN"/>
    <property type="match status" value="1"/>
</dbReference>
<reference evidence="4 5" key="1">
    <citation type="journal article" date="2019" name="Sci. Rep.">
        <title>Orb-weaving spider Araneus ventricosus genome elucidates the spidroin gene catalogue.</title>
        <authorList>
            <person name="Kono N."/>
            <person name="Nakamura H."/>
            <person name="Ohtoshi R."/>
            <person name="Moran D.A.P."/>
            <person name="Shinohara A."/>
            <person name="Yoshida Y."/>
            <person name="Fujiwara M."/>
            <person name="Mori M."/>
            <person name="Tomita M."/>
            <person name="Arakawa K."/>
        </authorList>
    </citation>
    <scope>NUCLEOTIDE SEQUENCE [LARGE SCALE GENOMIC DNA]</scope>
</reference>
<keyword evidence="1" id="KW-0175">Coiled coil</keyword>
<feature type="domain" description="Integrase catalytic" evidence="3">
    <location>
        <begin position="1410"/>
        <end position="1602"/>
    </location>
</feature>
<dbReference type="Proteomes" id="UP000499080">
    <property type="component" value="Unassembled WGS sequence"/>
</dbReference>
<evidence type="ECO:0000313" key="4">
    <source>
        <dbReference type="EMBL" id="GBM03029.1"/>
    </source>
</evidence>
<evidence type="ECO:0000256" key="2">
    <source>
        <dbReference type="SAM" id="MobiDB-lite"/>
    </source>
</evidence>
<dbReference type="InterPro" id="IPR036397">
    <property type="entry name" value="RNaseH_sf"/>
</dbReference>
<dbReference type="InterPro" id="IPR012337">
    <property type="entry name" value="RNaseH-like_sf"/>
</dbReference>
<dbReference type="EMBL" id="BGPR01000186">
    <property type="protein sequence ID" value="GBM03029.1"/>
    <property type="molecule type" value="Genomic_DNA"/>
</dbReference>
<dbReference type="Pfam" id="PF05380">
    <property type="entry name" value="Peptidase_A17"/>
    <property type="match status" value="1"/>
</dbReference>
<dbReference type="InterPro" id="IPR008042">
    <property type="entry name" value="Retrotrans_Pao"/>
</dbReference>
<sequence length="1718" mass="196253">MFKGARKDDLKQIASELNLEVNEKNTLWDIIELIKNSEPYKESSESVKEIADLVIEERKRHEQSQVEIEKLKLELEVAKAQAEIKNTSCEGESQDSLETLIKSVRTLTVKLPTKQENWVFFFSSLERAFSTKNVPEKYKAEILLNLLGERASNVITYIKDDDFSDYLKVKDIVLREFQPTPSSCLENFRKATRNHNETYMMFASRLITNFDYYLKLRDVSDFESLKQLIVSDKLRQTLDRETASFISVRESDKWFRPDELGKEVDLYYTSRGKTTPENYAGHKNSNVRNVSKVFLSDVKSNKCVLCPKNHHISACPNYLMLSVEERIEVVKSNKLCFNCLHFHTVSNCKSKVSCHCRKRHHKTLHFHKTDEWHQPVSAERNKQENRASGDSQNRGWLADAVNAPSRGGEHSLNVNAPDFVQGSSLTFMSNNCNKQHSALLSTAVCYLIDESGKQVRLRCLLDAGSQMSFLKRDCVEMLGLKKEKTNILVSGLNDSSIPIKSQVTAMITNENKSYVRSLNFLVVPKITAGLTPSNKFDVSIGDFSNIKLADEKFNVPERVDMLLGVEVFYELLRPGQISIPNSNLLLQNTVFGFIVSGGIPRENENVIHCGFLKQEINLDQTLKQFWEIENVESDVPKSRESILCEEHFQNNHSRDESGRYIVKMPLKENPDCLGKSRHIALKKLNSLWNRFVKDPELLTLYSNFMHEYLELGHMYEIKEIEEKSGSYYIPHLGVFRPESKTSPIRVVFNASTLTTAGNSLNSIQYNGGVIQDDLFSIMIRFRKHAFAFTADIKKMYRMILVHPSQRQLQRILWKDSYNGPIKTYELATVTYGTASAPFLAMRTLKQLAIDERKRYLAAATVLESDLYMDDVLSGSDDLETAKNLQRELIDILSSGKMSLHKWCSNTAELAVNGESYPFSNPEETKTLGVVWKSKTDCFCFKVASEEFGVTKRLVLSTIARVFDPLGILGPVVTKAKIFLQRLWLLNLKWDDPLPAKEADEWIQFSSALQNVNDIEVDRCILLPKPDLIEIHSFADASEAAYGAAVYCKSRSRSGQVSIKLIASKSRVSPIKRLTIPKLELCSAVLLAKLVTRVISALKLDITNTFLWSDSMIVLCWLQKEPCYLKTFVANRVSEIQKLTNVDQWRHVSSHDNPADLISRGVDPDRLSESSLWWSGPEFLTHDSYPKRDIPSSVIQNDFSNELKNSNCSDSKCFSVFSDGVNNFTNGLIDLSNNYCKIIRILSYIYRFINNCKNKSERKKGPLESSELKVSELFVLRQMQNEHFVKDVNSLRKKGEVSKESQLRNLHPFLDTNGLVRVGGRLGNSELSTDRKYPILLPSKARVTHLILQYYHRMNLHVGPQSLLFHVRQKYWPLNGRTLCREIVHKCVTCFKAKPVVCEQLMGALPEERVTANFPFNCTGVDFTGPFSIKYKNQRKGVCQKIYVSLFICFVTKCVHLELVTELTSEAFVATLKRFFSRRGKCSKLFSDNATNFVGSNQELRKLHSMVKNPDGVLSGYLSSEGIDWKFLPPRAPNFGGLWEAGVKSFKHHLKRVVGNSKLTFEEFLTVTTQIEGILNSRPLVPLTTDIEDLNALTPAHFLIGRPINSIVEPNLFEIPECRLKIWQKLTKMIQIIWKRWSNDYLCNLQQRGKWFFDKNNVRIGDLVIIKEDNMAVCNWPLGRIVELFPGNDNKIRVVGVKTQKGFLKRPISKVCLLPIEKL</sequence>
<dbReference type="InterPro" id="IPR041588">
    <property type="entry name" value="Integrase_H2C2"/>
</dbReference>
<evidence type="ECO:0000313" key="5">
    <source>
        <dbReference type="Proteomes" id="UP000499080"/>
    </source>
</evidence>
<dbReference type="PROSITE" id="PS50994">
    <property type="entry name" value="INTEGRASE"/>
    <property type="match status" value="1"/>
</dbReference>
<comment type="caution">
    <text evidence="4">The sequence shown here is derived from an EMBL/GenBank/DDBJ whole genome shotgun (WGS) entry which is preliminary data.</text>
</comment>
<keyword evidence="5" id="KW-1185">Reference proteome</keyword>
<feature type="compositionally biased region" description="Basic and acidic residues" evidence="2">
    <location>
        <begin position="371"/>
        <end position="387"/>
    </location>
</feature>
<feature type="coiled-coil region" evidence="1">
    <location>
        <begin position="54"/>
        <end position="90"/>
    </location>
</feature>
<dbReference type="Pfam" id="PF18701">
    <property type="entry name" value="DUF5641"/>
    <property type="match status" value="1"/>
</dbReference>
<dbReference type="OrthoDB" id="6436171at2759"/>
<dbReference type="PANTHER" id="PTHR47331">
    <property type="entry name" value="PHD-TYPE DOMAIN-CONTAINING PROTEIN"/>
    <property type="match status" value="1"/>
</dbReference>
<dbReference type="GO" id="GO:0071897">
    <property type="term" value="P:DNA biosynthetic process"/>
    <property type="evidence" value="ECO:0007669"/>
    <property type="project" value="UniProtKB-ARBA"/>
</dbReference>
<protein>
    <recommendedName>
        <fullName evidence="3">Integrase catalytic domain-containing protein</fullName>
    </recommendedName>
</protein>
<dbReference type="Pfam" id="PF17921">
    <property type="entry name" value="Integrase_H2C2"/>
    <property type="match status" value="1"/>
</dbReference>
<dbReference type="SUPFAM" id="SSF56672">
    <property type="entry name" value="DNA/RNA polymerases"/>
    <property type="match status" value="1"/>
</dbReference>
<dbReference type="GO" id="GO:0042575">
    <property type="term" value="C:DNA polymerase complex"/>
    <property type="evidence" value="ECO:0007669"/>
    <property type="project" value="UniProtKB-ARBA"/>
</dbReference>
<dbReference type="InterPro" id="IPR001584">
    <property type="entry name" value="Integrase_cat-core"/>
</dbReference>
<proteinExistence type="predicted"/>
<name>A0A4Y2CFN3_ARAVE</name>
<dbReference type="Gene3D" id="3.30.420.10">
    <property type="entry name" value="Ribonuclease H-like superfamily/Ribonuclease H"/>
    <property type="match status" value="1"/>
</dbReference>